<accession>A0A8B2NZV7</accession>
<feature type="domain" description="HTH marR-type" evidence="6">
    <location>
        <begin position="21"/>
        <end position="150"/>
    </location>
</feature>
<sequence>MTKPTPHPTTSSAPAVPPALEGLLCYSVYATGLALNRAYKPLLDKLGLTYPQYLVMLLLQGGPQTMGQLAQSLSLESNTLTPLVKRLEAAGFVTRHRDTGDERVVRVALTDIGRARAGEAACVPETMLKAMGLSAEEIDTLSRALERVRENLTAHEGA</sequence>
<dbReference type="AlphaFoldDB" id="A0A8B2NZV7"/>
<protein>
    <submittedName>
        <fullName evidence="7">MarR family transcriptional regulator</fullName>
    </submittedName>
</protein>
<reference evidence="7 8" key="1">
    <citation type="submission" date="2018-05" db="EMBL/GenBank/DDBJ databases">
        <title>Acuticoccus sediminis sp. nov., isolated from deep-sea sediment of Indian Ocean.</title>
        <authorList>
            <person name="Liu X."/>
            <person name="Lai Q."/>
            <person name="Du Y."/>
            <person name="Sun F."/>
            <person name="Zhang X."/>
            <person name="Wang S."/>
            <person name="Shao Z."/>
        </authorList>
    </citation>
    <scope>NUCLEOTIDE SEQUENCE [LARGE SCALE GENOMIC DNA]</scope>
    <source>
        <strain evidence="7 8">PTG4-2</strain>
    </source>
</reference>
<dbReference type="RefSeq" id="WP_111341729.1">
    <property type="nucleotide sequence ID" value="NZ_JAIWKD010000001.1"/>
</dbReference>
<keyword evidence="4" id="KW-0238">DNA-binding</keyword>
<proteinExistence type="predicted"/>
<keyword evidence="5" id="KW-0804">Transcription</keyword>
<organism evidence="7 8">
    <name type="scientific">Acuticoccus sediminis</name>
    <dbReference type="NCBI Taxonomy" id="2184697"/>
    <lineage>
        <taxon>Bacteria</taxon>
        <taxon>Pseudomonadati</taxon>
        <taxon>Pseudomonadota</taxon>
        <taxon>Alphaproteobacteria</taxon>
        <taxon>Hyphomicrobiales</taxon>
        <taxon>Amorphaceae</taxon>
        <taxon>Acuticoccus</taxon>
    </lineage>
</organism>
<keyword evidence="3" id="KW-0805">Transcription regulation</keyword>
<comment type="subcellular location">
    <subcellularLocation>
        <location evidence="1">Cytoplasm</location>
    </subcellularLocation>
</comment>
<dbReference type="PANTHER" id="PTHR33164:SF5">
    <property type="entry name" value="ORGANIC HYDROPEROXIDE RESISTANCE TRANSCRIPTIONAL REGULATOR"/>
    <property type="match status" value="1"/>
</dbReference>
<evidence type="ECO:0000256" key="2">
    <source>
        <dbReference type="ARBA" id="ARBA00022490"/>
    </source>
</evidence>
<dbReference type="Proteomes" id="UP000249590">
    <property type="component" value="Unassembled WGS sequence"/>
</dbReference>
<evidence type="ECO:0000313" key="8">
    <source>
        <dbReference type="Proteomes" id="UP000249590"/>
    </source>
</evidence>
<keyword evidence="8" id="KW-1185">Reference proteome</keyword>
<evidence type="ECO:0000256" key="5">
    <source>
        <dbReference type="ARBA" id="ARBA00023163"/>
    </source>
</evidence>
<name>A0A8B2NZV7_9HYPH</name>
<dbReference type="SUPFAM" id="SSF46785">
    <property type="entry name" value="Winged helix' DNA-binding domain"/>
    <property type="match status" value="1"/>
</dbReference>
<keyword evidence="2" id="KW-0963">Cytoplasm</keyword>
<dbReference type="EMBL" id="QHHQ01000001">
    <property type="protein sequence ID" value="RAI03234.1"/>
    <property type="molecule type" value="Genomic_DNA"/>
</dbReference>
<dbReference type="GO" id="GO:0003677">
    <property type="term" value="F:DNA binding"/>
    <property type="evidence" value="ECO:0007669"/>
    <property type="project" value="UniProtKB-KW"/>
</dbReference>
<evidence type="ECO:0000256" key="3">
    <source>
        <dbReference type="ARBA" id="ARBA00023015"/>
    </source>
</evidence>
<dbReference type="InterPro" id="IPR036390">
    <property type="entry name" value="WH_DNA-bd_sf"/>
</dbReference>
<dbReference type="Pfam" id="PF22381">
    <property type="entry name" value="Staph_reg_Sar_Rot"/>
    <property type="match status" value="1"/>
</dbReference>
<dbReference type="InterPro" id="IPR036388">
    <property type="entry name" value="WH-like_DNA-bd_sf"/>
</dbReference>
<dbReference type="PROSITE" id="PS50995">
    <property type="entry name" value="HTH_MARR_2"/>
    <property type="match status" value="1"/>
</dbReference>
<dbReference type="OrthoDB" id="9806864at2"/>
<dbReference type="Gene3D" id="1.10.10.10">
    <property type="entry name" value="Winged helix-like DNA-binding domain superfamily/Winged helix DNA-binding domain"/>
    <property type="match status" value="1"/>
</dbReference>
<evidence type="ECO:0000259" key="6">
    <source>
        <dbReference type="PROSITE" id="PS50995"/>
    </source>
</evidence>
<dbReference type="InterPro" id="IPR055166">
    <property type="entry name" value="Transc_reg_Sar_Rot_HTH"/>
</dbReference>
<dbReference type="GO" id="GO:0005737">
    <property type="term" value="C:cytoplasm"/>
    <property type="evidence" value="ECO:0007669"/>
    <property type="project" value="UniProtKB-SubCell"/>
</dbReference>
<dbReference type="GO" id="GO:0003700">
    <property type="term" value="F:DNA-binding transcription factor activity"/>
    <property type="evidence" value="ECO:0007669"/>
    <property type="project" value="InterPro"/>
</dbReference>
<evidence type="ECO:0000256" key="4">
    <source>
        <dbReference type="ARBA" id="ARBA00023125"/>
    </source>
</evidence>
<dbReference type="SMART" id="SM00347">
    <property type="entry name" value="HTH_MARR"/>
    <property type="match status" value="1"/>
</dbReference>
<dbReference type="PRINTS" id="PR00598">
    <property type="entry name" value="HTHMARR"/>
</dbReference>
<dbReference type="InterPro" id="IPR039422">
    <property type="entry name" value="MarR/SlyA-like"/>
</dbReference>
<dbReference type="InterPro" id="IPR000835">
    <property type="entry name" value="HTH_MarR-typ"/>
</dbReference>
<gene>
    <name evidence="7" type="ORF">DLJ53_01550</name>
</gene>
<evidence type="ECO:0000256" key="1">
    <source>
        <dbReference type="ARBA" id="ARBA00004496"/>
    </source>
</evidence>
<dbReference type="PANTHER" id="PTHR33164">
    <property type="entry name" value="TRANSCRIPTIONAL REGULATOR, MARR FAMILY"/>
    <property type="match status" value="1"/>
</dbReference>
<dbReference type="GO" id="GO:0006950">
    <property type="term" value="P:response to stress"/>
    <property type="evidence" value="ECO:0007669"/>
    <property type="project" value="TreeGrafter"/>
</dbReference>
<evidence type="ECO:0000313" key="7">
    <source>
        <dbReference type="EMBL" id="RAI03234.1"/>
    </source>
</evidence>
<comment type="caution">
    <text evidence="7">The sequence shown here is derived from an EMBL/GenBank/DDBJ whole genome shotgun (WGS) entry which is preliminary data.</text>
</comment>